<keyword evidence="1" id="KW-0560">Oxidoreductase</keyword>
<dbReference type="SUPFAM" id="SSF51905">
    <property type="entry name" value="FAD/NAD(P)-binding domain"/>
    <property type="match status" value="1"/>
</dbReference>
<proteinExistence type="predicted"/>
<dbReference type="PANTHER" id="PTHR42949">
    <property type="entry name" value="ANAEROBIC GLYCEROL-3-PHOSPHATE DEHYDROGENASE SUBUNIT B"/>
    <property type="match status" value="1"/>
</dbReference>
<gene>
    <name evidence="2" type="ORF">B9Q10_01160</name>
</gene>
<dbReference type="InterPro" id="IPR051691">
    <property type="entry name" value="Metab_Enz_Cyan_OpOx_G3PDH"/>
</dbReference>
<reference evidence="2 3" key="1">
    <citation type="submission" date="2017-04" db="EMBL/GenBank/DDBJ databases">
        <title>Novel microbial lineages endemic to geothermal iron-oxide mats fill important gaps in the evolutionary history of Archaea.</title>
        <authorList>
            <person name="Jay Z.J."/>
            <person name="Beam J.P."/>
            <person name="Dlakic M."/>
            <person name="Rusch D.B."/>
            <person name="Kozubal M.A."/>
            <person name="Inskeep W.P."/>
        </authorList>
    </citation>
    <scope>NUCLEOTIDE SEQUENCE [LARGE SCALE GENOMIC DNA]</scope>
    <source>
        <strain evidence="2">ECH_B_SAG-E12</strain>
    </source>
</reference>
<dbReference type="PRINTS" id="PR00419">
    <property type="entry name" value="ADXRDTASE"/>
</dbReference>
<accession>A0A2R6BVD1</accession>
<dbReference type="EMBL" id="NEXL01000025">
    <property type="protein sequence ID" value="PSO02603.1"/>
    <property type="molecule type" value="Genomic_DNA"/>
</dbReference>
<evidence type="ECO:0000313" key="3">
    <source>
        <dbReference type="Proteomes" id="UP000240925"/>
    </source>
</evidence>
<dbReference type="Pfam" id="PF13450">
    <property type="entry name" value="NAD_binding_8"/>
    <property type="match status" value="1"/>
</dbReference>
<evidence type="ECO:0000313" key="2">
    <source>
        <dbReference type="EMBL" id="PSO02603.1"/>
    </source>
</evidence>
<sequence length="130" mass="14176">MIGLNPVLVVGAGPAGLSAACDLSQAGVRVLLVERREELGGAPARWKYHTLAPDFVPVSRVLGPLIEQVTKSELVEVKKGCVVESFRGSVGDFEVRITELKTRRSETRRVSCVVVATGFEHFDARVDPRY</sequence>
<dbReference type="Gene3D" id="3.50.50.60">
    <property type="entry name" value="FAD/NAD(P)-binding domain"/>
    <property type="match status" value="1"/>
</dbReference>
<feature type="non-terminal residue" evidence="2">
    <location>
        <position position="130"/>
    </location>
</feature>
<organism evidence="2 3">
    <name type="scientific">Candidatus Marsarchaeota G2 archaeon ECH_B_SAG-E12</name>
    <dbReference type="NCBI Taxonomy" id="1978164"/>
    <lineage>
        <taxon>Archaea</taxon>
        <taxon>Candidatus Marsarchaeota</taxon>
        <taxon>Candidatus Marsarchaeota group 2</taxon>
    </lineage>
</organism>
<dbReference type="AlphaFoldDB" id="A0A2R6BVD1"/>
<dbReference type="PANTHER" id="PTHR42949:SF3">
    <property type="entry name" value="ANAEROBIC GLYCEROL-3-PHOSPHATE DEHYDROGENASE SUBUNIT B"/>
    <property type="match status" value="1"/>
</dbReference>
<comment type="caution">
    <text evidence="2">The sequence shown here is derived from an EMBL/GenBank/DDBJ whole genome shotgun (WGS) entry which is preliminary data.</text>
</comment>
<dbReference type="InterPro" id="IPR036188">
    <property type="entry name" value="FAD/NAD-bd_sf"/>
</dbReference>
<dbReference type="Proteomes" id="UP000240925">
    <property type="component" value="Unassembled WGS sequence"/>
</dbReference>
<protein>
    <submittedName>
        <fullName evidence="2">Uncharacterized protein</fullName>
    </submittedName>
</protein>
<name>A0A2R6BVD1_9ARCH</name>
<dbReference type="GO" id="GO:0016491">
    <property type="term" value="F:oxidoreductase activity"/>
    <property type="evidence" value="ECO:0007669"/>
    <property type="project" value="UniProtKB-KW"/>
</dbReference>
<evidence type="ECO:0000256" key="1">
    <source>
        <dbReference type="ARBA" id="ARBA00023002"/>
    </source>
</evidence>